<dbReference type="Proteomes" id="UP001162131">
    <property type="component" value="Unassembled WGS sequence"/>
</dbReference>
<dbReference type="SUPFAM" id="SSF48403">
    <property type="entry name" value="Ankyrin repeat"/>
    <property type="match status" value="1"/>
</dbReference>
<evidence type="ECO:0000256" key="1">
    <source>
        <dbReference type="ARBA" id="ARBA00022737"/>
    </source>
</evidence>
<accession>A0AAU9IE89</accession>
<keyword evidence="1" id="KW-0677">Repeat</keyword>
<feature type="compositionally biased region" description="Basic residues" evidence="4">
    <location>
        <begin position="196"/>
        <end position="215"/>
    </location>
</feature>
<dbReference type="PANTHER" id="PTHR24171:SF8">
    <property type="entry name" value="BRCA1-ASSOCIATED RING DOMAIN PROTEIN 1"/>
    <property type="match status" value="1"/>
</dbReference>
<evidence type="ECO:0000313" key="5">
    <source>
        <dbReference type="EMBL" id="CAG9312185.1"/>
    </source>
</evidence>
<evidence type="ECO:0000256" key="4">
    <source>
        <dbReference type="SAM" id="MobiDB-lite"/>
    </source>
</evidence>
<dbReference type="Pfam" id="PF12796">
    <property type="entry name" value="Ank_2"/>
    <property type="match status" value="1"/>
</dbReference>
<evidence type="ECO:0000256" key="3">
    <source>
        <dbReference type="PROSITE-ProRule" id="PRU00023"/>
    </source>
</evidence>
<keyword evidence="6" id="KW-1185">Reference proteome</keyword>
<dbReference type="GO" id="GO:0085020">
    <property type="term" value="P:protein K6-linked ubiquitination"/>
    <property type="evidence" value="ECO:0007669"/>
    <property type="project" value="TreeGrafter"/>
</dbReference>
<dbReference type="SMART" id="SM00248">
    <property type="entry name" value="ANK"/>
    <property type="match status" value="3"/>
</dbReference>
<evidence type="ECO:0008006" key="7">
    <source>
        <dbReference type="Google" id="ProtNLM"/>
    </source>
</evidence>
<dbReference type="GO" id="GO:0004842">
    <property type="term" value="F:ubiquitin-protein transferase activity"/>
    <property type="evidence" value="ECO:0007669"/>
    <property type="project" value="TreeGrafter"/>
</dbReference>
<dbReference type="AlphaFoldDB" id="A0AAU9IE89"/>
<proteinExistence type="predicted"/>
<reference evidence="5" key="1">
    <citation type="submission" date="2021-09" db="EMBL/GenBank/DDBJ databases">
        <authorList>
            <consortium name="AG Swart"/>
            <person name="Singh M."/>
            <person name="Singh A."/>
            <person name="Seah K."/>
            <person name="Emmerich C."/>
        </authorList>
    </citation>
    <scope>NUCLEOTIDE SEQUENCE</scope>
    <source>
        <strain evidence="5">ATCC30299</strain>
    </source>
</reference>
<dbReference type="InterPro" id="IPR002110">
    <property type="entry name" value="Ankyrin_rpt"/>
</dbReference>
<dbReference type="PROSITE" id="PS50088">
    <property type="entry name" value="ANK_REPEAT"/>
    <property type="match status" value="3"/>
</dbReference>
<keyword evidence="2 3" id="KW-0040">ANK repeat</keyword>
<dbReference type="PROSITE" id="PS50297">
    <property type="entry name" value="ANK_REP_REGION"/>
    <property type="match status" value="3"/>
</dbReference>
<feature type="repeat" description="ANK" evidence="3">
    <location>
        <begin position="83"/>
        <end position="111"/>
    </location>
</feature>
<dbReference type="Gene3D" id="1.25.40.20">
    <property type="entry name" value="Ankyrin repeat-containing domain"/>
    <property type="match status" value="2"/>
</dbReference>
<evidence type="ECO:0000256" key="2">
    <source>
        <dbReference type="ARBA" id="ARBA00023043"/>
    </source>
</evidence>
<feature type="repeat" description="ANK" evidence="3">
    <location>
        <begin position="112"/>
        <end position="144"/>
    </location>
</feature>
<organism evidence="5 6">
    <name type="scientific">Blepharisma stoltei</name>
    <dbReference type="NCBI Taxonomy" id="1481888"/>
    <lineage>
        <taxon>Eukaryota</taxon>
        <taxon>Sar</taxon>
        <taxon>Alveolata</taxon>
        <taxon>Ciliophora</taxon>
        <taxon>Postciliodesmatophora</taxon>
        <taxon>Heterotrichea</taxon>
        <taxon>Heterotrichida</taxon>
        <taxon>Blepharismidae</taxon>
        <taxon>Blepharisma</taxon>
    </lineage>
</organism>
<dbReference type="PANTHER" id="PTHR24171">
    <property type="entry name" value="ANKYRIN REPEAT DOMAIN-CONTAINING PROTEIN 39-RELATED"/>
    <property type="match status" value="1"/>
</dbReference>
<protein>
    <recommendedName>
        <fullName evidence="7">Ankyrin repeat protein</fullName>
    </recommendedName>
</protein>
<gene>
    <name evidence="5" type="ORF">BSTOLATCC_MIC5432</name>
</gene>
<dbReference type="Pfam" id="PF00023">
    <property type="entry name" value="Ank"/>
    <property type="match status" value="1"/>
</dbReference>
<feature type="region of interest" description="Disordered" evidence="4">
    <location>
        <begin position="190"/>
        <end position="215"/>
    </location>
</feature>
<dbReference type="InterPro" id="IPR036770">
    <property type="entry name" value="Ankyrin_rpt-contain_sf"/>
</dbReference>
<comment type="caution">
    <text evidence="5">The sequence shown here is derived from an EMBL/GenBank/DDBJ whole genome shotgun (WGS) entry which is preliminary data.</text>
</comment>
<sequence length="215" mass="24410">MQSLRTKTIGTDLLFYHLKYQHTEEILRMLQNREVTPNDQDINGMTSLHVVTELENANLVRILLNYGANPNTPTHLDVGYYLPIHKACEKGNREIVEMLIRAGSDLNFRNKLGHTALHVAVRQRNVEITRMLISQGADPNIRDVMGCNPSYYAKINDVKELIAELPPPITMKPEEVMEHRIFVRAVLGFDPDKKSDKKGKKGKGKKGKGKKGKKK</sequence>
<evidence type="ECO:0000313" key="6">
    <source>
        <dbReference type="Proteomes" id="UP001162131"/>
    </source>
</evidence>
<dbReference type="EMBL" id="CAJZBQ010000005">
    <property type="protein sequence ID" value="CAG9312185.1"/>
    <property type="molecule type" value="Genomic_DNA"/>
</dbReference>
<feature type="repeat" description="ANK" evidence="3">
    <location>
        <begin position="43"/>
        <end position="75"/>
    </location>
</feature>
<name>A0AAU9IE89_9CILI</name>